<feature type="region of interest" description="Disordered" evidence="1">
    <location>
        <begin position="163"/>
        <end position="182"/>
    </location>
</feature>
<dbReference type="AlphaFoldDB" id="A0AAD8TR15"/>
<sequence length="182" mass="19639">MGKKKGTTGSSASAGATKIGLDWCASTISNREVNRLRTLGFIPSADSDIRLLIKAKESNPSTAELTPPPRDVVAKVPLSKVNPYAGASTPSTARDHPILSTVDAVADFADQFTRLESENVQLCKAIKTSAIQVLEANRFTSEAENENTLLKDELKKLKNKMKDEQEARREAAIVADEKEGAL</sequence>
<dbReference type="Proteomes" id="UP001231189">
    <property type="component" value="Unassembled WGS sequence"/>
</dbReference>
<name>A0AAD8TR15_LOLMU</name>
<dbReference type="EMBL" id="JAUUTY010000002">
    <property type="protein sequence ID" value="KAK1687205.1"/>
    <property type="molecule type" value="Genomic_DNA"/>
</dbReference>
<evidence type="ECO:0000313" key="2">
    <source>
        <dbReference type="EMBL" id="KAK1687205.1"/>
    </source>
</evidence>
<organism evidence="2 3">
    <name type="scientific">Lolium multiflorum</name>
    <name type="common">Italian ryegrass</name>
    <name type="synonym">Lolium perenne subsp. multiflorum</name>
    <dbReference type="NCBI Taxonomy" id="4521"/>
    <lineage>
        <taxon>Eukaryota</taxon>
        <taxon>Viridiplantae</taxon>
        <taxon>Streptophyta</taxon>
        <taxon>Embryophyta</taxon>
        <taxon>Tracheophyta</taxon>
        <taxon>Spermatophyta</taxon>
        <taxon>Magnoliopsida</taxon>
        <taxon>Liliopsida</taxon>
        <taxon>Poales</taxon>
        <taxon>Poaceae</taxon>
        <taxon>BOP clade</taxon>
        <taxon>Pooideae</taxon>
        <taxon>Poodae</taxon>
        <taxon>Poeae</taxon>
        <taxon>Poeae Chloroplast Group 2 (Poeae type)</taxon>
        <taxon>Loliodinae</taxon>
        <taxon>Loliinae</taxon>
        <taxon>Lolium</taxon>
    </lineage>
</organism>
<evidence type="ECO:0000313" key="3">
    <source>
        <dbReference type="Proteomes" id="UP001231189"/>
    </source>
</evidence>
<comment type="caution">
    <text evidence="2">The sequence shown here is derived from an EMBL/GenBank/DDBJ whole genome shotgun (WGS) entry which is preliminary data.</text>
</comment>
<proteinExistence type="predicted"/>
<accession>A0AAD8TR15</accession>
<reference evidence="2" key="1">
    <citation type="submission" date="2023-07" db="EMBL/GenBank/DDBJ databases">
        <title>A chromosome-level genome assembly of Lolium multiflorum.</title>
        <authorList>
            <person name="Chen Y."/>
            <person name="Copetti D."/>
            <person name="Kolliker R."/>
            <person name="Studer B."/>
        </authorList>
    </citation>
    <scope>NUCLEOTIDE SEQUENCE</scope>
    <source>
        <strain evidence="2">02402/16</strain>
        <tissue evidence="2">Leaf</tissue>
    </source>
</reference>
<evidence type="ECO:0000256" key="1">
    <source>
        <dbReference type="SAM" id="MobiDB-lite"/>
    </source>
</evidence>
<keyword evidence="3" id="KW-1185">Reference proteome</keyword>
<gene>
    <name evidence="2" type="ORF">QYE76_048053</name>
</gene>
<protein>
    <submittedName>
        <fullName evidence="2">Uncharacterized protein</fullName>
    </submittedName>
</protein>